<feature type="site" description="Lowers pKa of active site Cys" evidence="3">
    <location>
        <position position="272"/>
    </location>
</feature>
<feature type="active site" description="Nucleophile" evidence="1">
    <location>
        <position position="62"/>
    </location>
</feature>
<dbReference type="AlphaFoldDB" id="A0AAV3S5I6"/>
<dbReference type="SUPFAM" id="SSF52833">
    <property type="entry name" value="Thioredoxin-like"/>
    <property type="match status" value="1"/>
</dbReference>
<dbReference type="InterPro" id="IPR004045">
    <property type="entry name" value="Glutathione_S-Trfase_N"/>
</dbReference>
<dbReference type="CDD" id="cd03190">
    <property type="entry name" value="GST_C_Omega_like"/>
    <property type="match status" value="1"/>
</dbReference>
<dbReference type="EMBL" id="BAAABL010000033">
    <property type="protein sequence ID" value="GAA0294638.1"/>
    <property type="molecule type" value="Genomic_DNA"/>
</dbReference>
<dbReference type="InterPro" id="IPR047047">
    <property type="entry name" value="GST_Omega-like_C"/>
</dbReference>
<dbReference type="Gene3D" id="1.20.1050.10">
    <property type="match status" value="1"/>
</dbReference>
<evidence type="ECO:0000256" key="4">
    <source>
        <dbReference type="SAM" id="MobiDB-lite"/>
    </source>
</evidence>
<dbReference type="SFLD" id="SFLDG01206">
    <property type="entry name" value="Xi.1"/>
    <property type="match status" value="1"/>
</dbReference>
<dbReference type="InterPro" id="IPR010987">
    <property type="entry name" value="Glutathione-S-Trfase_C-like"/>
</dbReference>
<dbReference type="SFLD" id="SFLDG01148">
    <property type="entry name" value="Xi_(cytGST)"/>
    <property type="match status" value="1"/>
</dbReference>
<keyword evidence="7" id="KW-1185">Reference proteome</keyword>
<feature type="region of interest" description="Disordered" evidence="4">
    <location>
        <begin position="159"/>
        <end position="182"/>
    </location>
</feature>
<sequence length="354" mass="40460">MIDGEWRYDVEQIQSDEEGEFERDTTSFREWIAGTRRGPGDIVEDGPEPEAGRYHLYVSYACPWAHRTLFTRAVKGLEDVISVDVVDPVRKNEGWEFAPEKPGCTEESQYGFDYLREIYAEADENYTGRVTVPVLWDKEEETIVNNESEEIMRMLDSGFDRTGEERSDDTVESGTRSDPGAIAENDVDLYPEGYRAEVDDVIDEIYPVINNGVYRAGFATSQDAYDEAVTDLFDALDRWNERLADQRYAAGDRLTLADVAMFTTLYRFDEVYHTHFKCNEKPIADYDHLWPYLRELCQLPGVEATLHMDHVKNHYYRSHPDVNPSTLVPVGPDPDFFAPHGRDDLPGGPPADLA</sequence>
<feature type="binding site" evidence="2">
    <location>
        <begin position="129"/>
        <end position="132"/>
    </location>
    <ligand>
        <name>glutathione</name>
        <dbReference type="ChEBI" id="CHEBI:57925"/>
    </ligand>
</feature>
<dbReference type="PIRSF" id="PIRSF015753">
    <property type="entry name" value="GST"/>
    <property type="match status" value="1"/>
</dbReference>
<feature type="binding site" evidence="2">
    <location>
        <position position="95"/>
    </location>
    <ligand>
        <name>glutathione</name>
        <dbReference type="ChEBI" id="CHEBI:57925"/>
    </ligand>
</feature>
<evidence type="ECO:0000256" key="2">
    <source>
        <dbReference type="PIRSR" id="PIRSR015753-2"/>
    </source>
</evidence>
<dbReference type="Pfam" id="PF13409">
    <property type="entry name" value="GST_N_2"/>
    <property type="match status" value="1"/>
</dbReference>
<evidence type="ECO:0000313" key="6">
    <source>
        <dbReference type="EMBL" id="GAA0294638.1"/>
    </source>
</evidence>
<feature type="site" description="Lowers pKa of active site Cys" evidence="3">
    <location>
        <position position="315"/>
    </location>
</feature>
<dbReference type="InterPro" id="IPR016639">
    <property type="entry name" value="GST_Omega/GSH"/>
</dbReference>
<dbReference type="PROSITE" id="PS50405">
    <property type="entry name" value="GST_CTER"/>
    <property type="match status" value="1"/>
</dbReference>
<evidence type="ECO:0000313" key="7">
    <source>
        <dbReference type="Proteomes" id="UP001500837"/>
    </source>
</evidence>
<feature type="active site" description="Proton donor/acceptor" evidence="1">
    <location>
        <position position="214"/>
    </location>
</feature>
<dbReference type="GO" id="GO:0005737">
    <property type="term" value="C:cytoplasm"/>
    <property type="evidence" value="ECO:0007669"/>
    <property type="project" value="TreeGrafter"/>
</dbReference>
<dbReference type="PANTHER" id="PTHR32419:SF6">
    <property type="entry name" value="GLUTATHIONE S-TRANSFERASE OMEGA-LIKE 1-RELATED"/>
    <property type="match status" value="1"/>
</dbReference>
<dbReference type="SFLD" id="SFLDS00019">
    <property type="entry name" value="Glutathione_Transferase_(cytos"/>
    <property type="match status" value="1"/>
</dbReference>
<name>A0AAV3S5I6_9EURY</name>
<dbReference type="PANTHER" id="PTHR32419">
    <property type="entry name" value="GLUTATHIONYL-HYDROQUINONE REDUCTASE"/>
    <property type="match status" value="1"/>
</dbReference>
<evidence type="ECO:0000256" key="1">
    <source>
        <dbReference type="PIRSR" id="PIRSR015753-1"/>
    </source>
</evidence>
<dbReference type="InterPro" id="IPR040079">
    <property type="entry name" value="Glutathione_S-Trfase"/>
</dbReference>
<dbReference type="SUPFAM" id="SSF47616">
    <property type="entry name" value="GST C-terminal domain-like"/>
    <property type="match status" value="1"/>
</dbReference>
<feature type="domain" description="GST C-terminal" evidence="5">
    <location>
        <begin position="191"/>
        <end position="322"/>
    </location>
</feature>
<dbReference type="InterPro" id="IPR036249">
    <property type="entry name" value="Thioredoxin-like_sf"/>
</dbReference>
<proteinExistence type="predicted"/>
<feature type="binding site" evidence="2">
    <location>
        <begin position="147"/>
        <end position="148"/>
    </location>
    <ligand>
        <name>glutathione</name>
        <dbReference type="ChEBI" id="CHEBI:57925"/>
    </ligand>
</feature>
<dbReference type="Proteomes" id="UP001500837">
    <property type="component" value="Unassembled WGS sequence"/>
</dbReference>
<accession>A0AAV3S5I6</accession>
<evidence type="ECO:0000259" key="5">
    <source>
        <dbReference type="PROSITE" id="PS50405"/>
    </source>
</evidence>
<dbReference type="InterPro" id="IPR036282">
    <property type="entry name" value="Glutathione-S-Trfase_C_sf"/>
</dbReference>
<comment type="caution">
    <text evidence="6">The sequence shown here is derived from an EMBL/GenBank/DDBJ whole genome shotgun (WGS) entry which is preliminary data.</text>
</comment>
<dbReference type="Gene3D" id="3.40.30.10">
    <property type="entry name" value="Glutaredoxin"/>
    <property type="match status" value="1"/>
</dbReference>
<organism evidence="6 7">
    <name type="scientific">Halarchaeum salinum</name>
    <dbReference type="NCBI Taxonomy" id="489912"/>
    <lineage>
        <taxon>Archaea</taxon>
        <taxon>Methanobacteriati</taxon>
        <taxon>Methanobacteriota</taxon>
        <taxon>Stenosarchaea group</taxon>
        <taxon>Halobacteria</taxon>
        <taxon>Halobacteriales</taxon>
        <taxon>Halobacteriaceae</taxon>
    </lineage>
</organism>
<dbReference type="GO" id="GO:0004364">
    <property type="term" value="F:glutathione transferase activity"/>
    <property type="evidence" value="ECO:0007669"/>
    <property type="project" value="InterPro"/>
</dbReference>
<evidence type="ECO:0000256" key="3">
    <source>
        <dbReference type="PIRSR" id="PIRSR015753-3"/>
    </source>
</evidence>
<protein>
    <submittedName>
        <fullName evidence="6">Glutathione S-transferase family protein</fullName>
    </submittedName>
</protein>
<feature type="compositionally biased region" description="Basic and acidic residues" evidence="4">
    <location>
        <begin position="159"/>
        <end position="169"/>
    </location>
</feature>
<dbReference type="Pfam" id="PF13410">
    <property type="entry name" value="GST_C_2"/>
    <property type="match status" value="1"/>
</dbReference>
<reference evidence="6 7" key="1">
    <citation type="journal article" date="2019" name="Int. J. Syst. Evol. Microbiol.">
        <title>The Global Catalogue of Microorganisms (GCM) 10K type strain sequencing project: providing services to taxonomists for standard genome sequencing and annotation.</title>
        <authorList>
            <consortium name="The Broad Institute Genomics Platform"/>
            <consortium name="The Broad Institute Genome Sequencing Center for Infectious Disease"/>
            <person name="Wu L."/>
            <person name="Ma J."/>
        </authorList>
    </citation>
    <scope>NUCLEOTIDE SEQUENCE [LARGE SCALE GENOMIC DNA]</scope>
    <source>
        <strain evidence="6 7">JCM 16330</strain>
    </source>
</reference>
<gene>
    <name evidence="6" type="ORF">GCM10009066_06400</name>
</gene>